<name>A0A8S4BBL8_9TELE</name>
<gene>
    <name evidence="2" type="ORF">MMEN_LOCUS13280</name>
</gene>
<evidence type="ECO:0000313" key="2">
    <source>
        <dbReference type="EMBL" id="CAG5929644.1"/>
    </source>
</evidence>
<proteinExistence type="predicted"/>
<feature type="compositionally biased region" description="Basic and acidic residues" evidence="1">
    <location>
        <begin position="77"/>
        <end position="89"/>
    </location>
</feature>
<accession>A0A8S4BBL8</accession>
<feature type="non-terminal residue" evidence="2">
    <location>
        <position position="188"/>
    </location>
</feature>
<organism evidence="2 3">
    <name type="scientific">Menidia menidia</name>
    <name type="common">Atlantic silverside</name>
    <dbReference type="NCBI Taxonomy" id="238744"/>
    <lineage>
        <taxon>Eukaryota</taxon>
        <taxon>Metazoa</taxon>
        <taxon>Chordata</taxon>
        <taxon>Craniata</taxon>
        <taxon>Vertebrata</taxon>
        <taxon>Euteleostomi</taxon>
        <taxon>Actinopterygii</taxon>
        <taxon>Neopterygii</taxon>
        <taxon>Teleostei</taxon>
        <taxon>Neoteleostei</taxon>
        <taxon>Acanthomorphata</taxon>
        <taxon>Ovalentaria</taxon>
        <taxon>Atherinomorphae</taxon>
        <taxon>Atheriniformes</taxon>
        <taxon>Atherinopsidae</taxon>
        <taxon>Menidiinae</taxon>
        <taxon>Menidia</taxon>
    </lineage>
</organism>
<keyword evidence="3" id="KW-1185">Reference proteome</keyword>
<evidence type="ECO:0000256" key="1">
    <source>
        <dbReference type="SAM" id="MobiDB-lite"/>
    </source>
</evidence>
<protein>
    <submittedName>
        <fullName evidence="2">(Atlantic silverside) hypothetical protein</fullName>
    </submittedName>
</protein>
<reference evidence="2" key="1">
    <citation type="submission" date="2021-05" db="EMBL/GenBank/DDBJ databases">
        <authorList>
            <person name="Tigano A."/>
        </authorList>
    </citation>
    <scope>NUCLEOTIDE SEQUENCE</scope>
</reference>
<dbReference type="AlphaFoldDB" id="A0A8S4BBL8"/>
<sequence>YELDPTLFSSFKPVKTELFVCLRPHAFKAPGGETKSWGTFGSPERIFRGGRTVDVQSQWGVLLLRGGSYEAGRWRRGKVEEGKDERDRGGTGSPWKPLGLSGGAADHSCSGPTAQSSTVEREQPGSPLSVQRAAGQSPPAAEELWDGLRVVCSEMRTGEHSFMDKIQFKPTQEAKMTEKKTTRVQNIQ</sequence>
<dbReference type="EMBL" id="CAJRST010014446">
    <property type="protein sequence ID" value="CAG5929644.1"/>
    <property type="molecule type" value="Genomic_DNA"/>
</dbReference>
<dbReference type="Proteomes" id="UP000677803">
    <property type="component" value="Unassembled WGS sequence"/>
</dbReference>
<feature type="region of interest" description="Disordered" evidence="1">
    <location>
        <begin position="76"/>
        <end position="141"/>
    </location>
</feature>
<comment type="caution">
    <text evidence="2">The sequence shown here is derived from an EMBL/GenBank/DDBJ whole genome shotgun (WGS) entry which is preliminary data.</text>
</comment>
<evidence type="ECO:0000313" key="3">
    <source>
        <dbReference type="Proteomes" id="UP000677803"/>
    </source>
</evidence>